<evidence type="ECO:0000313" key="2">
    <source>
        <dbReference type="Proteomes" id="UP001314169"/>
    </source>
</evidence>
<protein>
    <submittedName>
        <fullName evidence="1">Uncharacterized protein</fullName>
    </submittedName>
</protein>
<organism evidence="1 2">
    <name type="scientific">Pipistrellus nathusii</name>
    <name type="common">Nathusius' pipistrelle</name>
    <dbReference type="NCBI Taxonomy" id="59473"/>
    <lineage>
        <taxon>Eukaryota</taxon>
        <taxon>Metazoa</taxon>
        <taxon>Chordata</taxon>
        <taxon>Craniata</taxon>
        <taxon>Vertebrata</taxon>
        <taxon>Euteleostomi</taxon>
        <taxon>Mammalia</taxon>
        <taxon>Eutheria</taxon>
        <taxon>Laurasiatheria</taxon>
        <taxon>Chiroptera</taxon>
        <taxon>Yangochiroptera</taxon>
        <taxon>Vespertilionidae</taxon>
        <taxon>Pipistrellus</taxon>
    </lineage>
</organism>
<dbReference type="EMBL" id="OY882858">
    <property type="protein sequence ID" value="CAK6432660.1"/>
    <property type="molecule type" value="Genomic_DNA"/>
</dbReference>
<gene>
    <name evidence="1" type="ORF">MPIPNATIZW_LOCUS966</name>
</gene>
<accession>A0ABN9Z2Y4</accession>
<evidence type="ECO:0000313" key="1">
    <source>
        <dbReference type="EMBL" id="CAK6432660.1"/>
    </source>
</evidence>
<keyword evidence="2" id="KW-1185">Reference proteome</keyword>
<dbReference type="Proteomes" id="UP001314169">
    <property type="component" value="Chromosome 1"/>
</dbReference>
<name>A0ABN9Z2Y4_PIPNA</name>
<sequence>MCIKDKSATFITSVWISLFFKTSCIPSSCFLGIWRIFVGFYCVLVLAPESREYSLYHGTDIQINSIDCFSLHYSYKLSSELSSSQVDALVTFLYHFILYTFSSTMVKLT</sequence>
<proteinExistence type="predicted"/>
<reference evidence="1" key="1">
    <citation type="submission" date="2023-12" db="EMBL/GenBank/DDBJ databases">
        <authorList>
            <person name="Brown T."/>
        </authorList>
    </citation>
    <scope>NUCLEOTIDE SEQUENCE</scope>
</reference>